<keyword evidence="18" id="KW-1185">Reference proteome</keyword>
<gene>
    <name evidence="19" type="primary">PARP16</name>
</gene>
<dbReference type="Proteomes" id="UP000245341">
    <property type="component" value="Unplaced"/>
</dbReference>
<dbReference type="InterPro" id="IPR051838">
    <property type="entry name" value="ARTD_PARP"/>
</dbReference>
<evidence type="ECO:0000256" key="12">
    <source>
        <dbReference type="ARBA" id="ARBA00024347"/>
    </source>
</evidence>
<dbReference type="GO" id="GO:0003950">
    <property type="term" value="F:NAD+ poly-ADP-ribosyltransferase activity"/>
    <property type="evidence" value="ECO:0007669"/>
    <property type="project" value="UniProtKB-UniRule"/>
</dbReference>
<dbReference type="AlphaFoldDB" id="A0A7F8QA12"/>
<evidence type="ECO:0000256" key="8">
    <source>
        <dbReference type="ARBA" id="ARBA00022989"/>
    </source>
</evidence>
<keyword evidence="8 16" id="KW-1133">Transmembrane helix</keyword>
<organism evidence="18 19">
    <name type="scientific">Leptonychotes weddellii</name>
    <name type="common">Weddell seal</name>
    <name type="synonym">Otaria weddellii</name>
    <dbReference type="NCBI Taxonomy" id="9713"/>
    <lineage>
        <taxon>Eukaryota</taxon>
        <taxon>Metazoa</taxon>
        <taxon>Chordata</taxon>
        <taxon>Craniata</taxon>
        <taxon>Vertebrata</taxon>
        <taxon>Euteleostomi</taxon>
        <taxon>Mammalia</taxon>
        <taxon>Eutheria</taxon>
        <taxon>Laurasiatheria</taxon>
        <taxon>Carnivora</taxon>
        <taxon>Caniformia</taxon>
        <taxon>Pinnipedia</taxon>
        <taxon>Phocidae</taxon>
        <taxon>Monachinae</taxon>
        <taxon>Lobodontini</taxon>
        <taxon>Leptonychotes</taxon>
    </lineage>
</organism>
<evidence type="ECO:0000256" key="15">
    <source>
        <dbReference type="RuleBase" id="RU362114"/>
    </source>
</evidence>
<keyword evidence="10 16" id="KW-0472">Membrane</keyword>
<feature type="domain" description="PARP catalytic" evidence="17">
    <location>
        <begin position="56"/>
        <end position="261"/>
    </location>
</feature>
<comment type="function">
    <text evidence="13">Intracellular mono-ADP-ribosyltransferase that plays a role in different processes, such as protein translation and unfolded protein response (UPR), through the mono-ADP-ribosylation of proteins involved in those processes. Acts as an inhibitor of protein translation by catalyzing mono-ADP-ribosylation of ribosomal subunits, such as RPL14 and RPS6, thereby inhibiting polysome assembly and mRNA loading. Mono-ADP-ribosylation of ribosomal subunits is promoted by NMNAT2. Involved in the unfolded protein response (UPR) by ADP-ribosylating and activating EIF2AK3 and ERN1, two important UPR effectors. May also mediate mono-ADP-ribosylation of karyopherin KPNB1 a nuclear import factor. May not modify proteins on arginine or cysteine residues compared to other mono-ADP-ribosyltransferases.</text>
</comment>
<evidence type="ECO:0000256" key="4">
    <source>
        <dbReference type="ARBA" id="ARBA00022692"/>
    </source>
</evidence>
<evidence type="ECO:0000256" key="14">
    <source>
        <dbReference type="ARBA" id="ARBA00062100"/>
    </source>
</evidence>
<dbReference type="PROSITE" id="PS51059">
    <property type="entry name" value="PARP_CATALYTIC"/>
    <property type="match status" value="1"/>
</dbReference>
<keyword evidence="7" id="KW-0256">Endoplasmic reticulum</keyword>
<proteinExistence type="inferred from homology"/>
<evidence type="ECO:0000256" key="13">
    <source>
        <dbReference type="ARBA" id="ARBA00056446"/>
    </source>
</evidence>
<evidence type="ECO:0000313" key="18">
    <source>
        <dbReference type="Proteomes" id="UP000245341"/>
    </source>
</evidence>
<comment type="subcellular location">
    <subcellularLocation>
        <location evidence="1">Endoplasmic reticulum membrane</location>
        <topology evidence="1">Single-pass type IV membrane protein</topology>
    </subcellularLocation>
</comment>
<evidence type="ECO:0000313" key="19">
    <source>
        <dbReference type="RefSeq" id="XP_030877158.1"/>
    </source>
</evidence>
<keyword evidence="3 15" id="KW-0808">Transferase</keyword>
<dbReference type="PANTHER" id="PTHR21328">
    <property type="entry name" value="POLY ADP-RIBOSE POLYMERASE FAMILY, MEMBER PARP"/>
    <property type="match status" value="1"/>
</dbReference>
<sequence>MQPAGWAAVREAAGRDVLAADLRCSLFVSALRSYKRDSVLRPFPASYARHDCKDFEALLADASKLPSLEDLLQSSGDKDIRARDLFEKIQKLTGAPHTPVPVPDFLFEIEYSNPANAKFYETKGERDLIYAFHGSRLENFHSIIHNGLHCHLNKTSLFGEGTYLTSDLSLALIYSPHGLGWQRSLLGPILSCVAVCEVIDHPDVKCQTKKKDSKEIDRRRARIKHSEGGDIPPKYFVVTNNQLLRVKYLLVYSQKQPSSRPSSQLSWFSSHWFTVVLSLYLLLLLIVSAINSSAFQHVWNRAKR</sequence>
<dbReference type="SUPFAM" id="SSF56399">
    <property type="entry name" value="ADP-ribosylation"/>
    <property type="match status" value="1"/>
</dbReference>
<feature type="transmembrane region" description="Helical" evidence="16">
    <location>
        <begin position="272"/>
        <end position="295"/>
    </location>
</feature>
<evidence type="ECO:0000256" key="3">
    <source>
        <dbReference type="ARBA" id="ARBA00022679"/>
    </source>
</evidence>
<dbReference type="InterPro" id="IPR012317">
    <property type="entry name" value="Poly(ADP-ribose)pol_cat_dom"/>
</dbReference>
<dbReference type="CTD" id="54956"/>
<protein>
    <recommendedName>
        <fullName evidence="15">Poly [ADP-ribose] polymerase</fullName>
        <shortName evidence="15">PARP</shortName>
        <ecNumber evidence="15">2.4.2.-</ecNumber>
    </recommendedName>
</protein>
<reference evidence="19" key="1">
    <citation type="submission" date="2025-08" db="UniProtKB">
        <authorList>
            <consortium name="RefSeq"/>
        </authorList>
    </citation>
    <scope>IDENTIFICATION</scope>
    <source>
        <tissue evidence="19">Liver</tissue>
    </source>
</reference>
<keyword evidence="6" id="KW-0013">ADP-ribosylation</keyword>
<keyword evidence="2 15" id="KW-0328">Glycosyltransferase</keyword>
<evidence type="ECO:0000256" key="5">
    <source>
        <dbReference type="ARBA" id="ARBA00022695"/>
    </source>
</evidence>
<evidence type="ECO:0000256" key="7">
    <source>
        <dbReference type="ARBA" id="ARBA00022824"/>
    </source>
</evidence>
<dbReference type="GO" id="GO:0006986">
    <property type="term" value="P:response to unfolded protein"/>
    <property type="evidence" value="ECO:0007669"/>
    <property type="project" value="UniProtKB-KW"/>
</dbReference>
<dbReference type="EC" id="2.4.2.-" evidence="15"/>
<dbReference type="GeneID" id="102726379"/>
<comment type="subunit">
    <text evidence="14">Interacts with KPNB1.</text>
</comment>
<evidence type="ECO:0000256" key="6">
    <source>
        <dbReference type="ARBA" id="ARBA00022765"/>
    </source>
</evidence>
<dbReference type="FunFam" id="3.90.228.10:FF:000005">
    <property type="entry name" value="Poly [ADP-ribose] polymerase"/>
    <property type="match status" value="1"/>
</dbReference>
<dbReference type="GO" id="GO:0005789">
    <property type="term" value="C:endoplasmic reticulum membrane"/>
    <property type="evidence" value="ECO:0007669"/>
    <property type="project" value="UniProtKB-SubCell"/>
</dbReference>
<dbReference type="Gene3D" id="3.90.228.10">
    <property type="match status" value="1"/>
</dbReference>
<dbReference type="GO" id="GO:0016779">
    <property type="term" value="F:nucleotidyltransferase activity"/>
    <property type="evidence" value="ECO:0007669"/>
    <property type="project" value="UniProtKB-KW"/>
</dbReference>
<dbReference type="Pfam" id="PF00644">
    <property type="entry name" value="PARP"/>
    <property type="match status" value="1"/>
</dbReference>
<comment type="similarity">
    <text evidence="12">Belongs to the ARTD/PARP family.</text>
</comment>
<keyword evidence="5" id="KW-0548">Nucleotidyltransferase</keyword>
<keyword evidence="4 16" id="KW-0812">Transmembrane</keyword>
<name>A0A7F8QA12_LEPWE</name>
<evidence type="ECO:0000256" key="2">
    <source>
        <dbReference type="ARBA" id="ARBA00022676"/>
    </source>
</evidence>
<evidence type="ECO:0000259" key="17">
    <source>
        <dbReference type="PROSITE" id="PS51059"/>
    </source>
</evidence>
<evidence type="ECO:0000256" key="10">
    <source>
        <dbReference type="ARBA" id="ARBA00023136"/>
    </source>
</evidence>
<evidence type="ECO:0000256" key="16">
    <source>
        <dbReference type="SAM" id="Phobius"/>
    </source>
</evidence>
<keyword evidence="9 15" id="KW-0520">NAD</keyword>
<keyword evidence="11" id="KW-0834">Unfolded protein response</keyword>
<accession>A0A7F8QA12</accession>
<evidence type="ECO:0000256" key="11">
    <source>
        <dbReference type="ARBA" id="ARBA00023230"/>
    </source>
</evidence>
<dbReference type="RefSeq" id="XP_030877158.1">
    <property type="nucleotide sequence ID" value="XM_031021298.1"/>
</dbReference>
<evidence type="ECO:0000256" key="1">
    <source>
        <dbReference type="ARBA" id="ARBA00004163"/>
    </source>
</evidence>
<evidence type="ECO:0000256" key="9">
    <source>
        <dbReference type="ARBA" id="ARBA00023027"/>
    </source>
</evidence>